<dbReference type="InterPro" id="IPR036291">
    <property type="entry name" value="NAD(P)-bd_dom_sf"/>
</dbReference>
<reference evidence="2 3" key="1">
    <citation type="submission" date="2016-05" db="EMBL/GenBank/DDBJ databases">
        <title>Genome sequencing of Vitellibacter soesokkakensis RSSK-12.</title>
        <authorList>
            <person name="Thevarajoo S."/>
            <person name="Selvaratnam C."/>
            <person name="Goh K.M."/>
            <person name="Chan K.-G."/>
            <person name="Chong C.S."/>
        </authorList>
    </citation>
    <scope>NUCLEOTIDE SEQUENCE [LARGE SCALE GENOMIC DNA]</scope>
    <source>
        <strain evidence="2 3">RSSK-12</strain>
    </source>
</reference>
<dbReference type="PANTHER" id="PTHR48079:SF6">
    <property type="entry name" value="NAD(P)-BINDING DOMAIN-CONTAINING PROTEIN-RELATED"/>
    <property type="match status" value="1"/>
</dbReference>
<accession>A0A1A9LD24</accession>
<dbReference type="SUPFAM" id="SSF51735">
    <property type="entry name" value="NAD(P)-binding Rossmann-fold domains"/>
    <property type="match status" value="1"/>
</dbReference>
<organism evidence="2 3">
    <name type="scientific">Aequorivita soesokkakensis</name>
    <dbReference type="NCBI Taxonomy" id="1385699"/>
    <lineage>
        <taxon>Bacteria</taxon>
        <taxon>Pseudomonadati</taxon>
        <taxon>Bacteroidota</taxon>
        <taxon>Flavobacteriia</taxon>
        <taxon>Flavobacteriales</taxon>
        <taxon>Flavobacteriaceae</taxon>
        <taxon>Aequorivita</taxon>
    </lineage>
</organism>
<sequence length="269" mass="29491">MINKTIAIAGLGWLGQPLAYRLVTLGYTVKGSVTSIAKATLLQQNGFETYPLEISEKGIDGEINALLNNVDCLIIMIPPGLRKNTGADYVLKMVHLLEAIKQSSVSKIILVSSTSVYNDLQGNVTEKDVPKPETISGKQLRQVEELFFNSEGLQTTIVRFGGLIGGSRQPAKYLAGRKDLTDGNAPVNLIHRDDCISILVEILKQDAVGKVFNAVNPNHPTKADYYIQKTKELNLQPPTFAEADANEIFKQVDSENLKAVLNYTFKTSI</sequence>
<dbReference type="GO" id="GO:0005737">
    <property type="term" value="C:cytoplasm"/>
    <property type="evidence" value="ECO:0007669"/>
    <property type="project" value="TreeGrafter"/>
</dbReference>
<dbReference type="STRING" id="1385699.A7A78_04525"/>
<feature type="domain" description="NAD(P)-binding" evidence="1">
    <location>
        <begin position="12"/>
        <end position="205"/>
    </location>
</feature>
<dbReference type="Gene3D" id="3.40.50.720">
    <property type="entry name" value="NAD(P)-binding Rossmann-like Domain"/>
    <property type="match status" value="1"/>
</dbReference>
<evidence type="ECO:0000259" key="1">
    <source>
        <dbReference type="Pfam" id="PF13460"/>
    </source>
</evidence>
<keyword evidence="3" id="KW-1185">Reference proteome</keyword>
<comment type="caution">
    <text evidence="2">The sequence shown here is derived from an EMBL/GenBank/DDBJ whole genome shotgun (WGS) entry which is preliminary data.</text>
</comment>
<evidence type="ECO:0000313" key="3">
    <source>
        <dbReference type="Proteomes" id="UP000077552"/>
    </source>
</evidence>
<proteinExistence type="predicted"/>
<protein>
    <submittedName>
        <fullName evidence="2">NAD(P)-dependent oxidoreductase</fullName>
    </submittedName>
</protein>
<dbReference type="RefSeq" id="WP_068762172.1">
    <property type="nucleotide sequence ID" value="NZ_LXIE01000023.1"/>
</dbReference>
<gene>
    <name evidence="2" type="ORF">A7A78_04525</name>
</gene>
<dbReference type="Pfam" id="PF13460">
    <property type="entry name" value="NAD_binding_10"/>
    <property type="match status" value="1"/>
</dbReference>
<dbReference type="AlphaFoldDB" id="A0A1A9LD24"/>
<dbReference type="GO" id="GO:0004029">
    <property type="term" value="F:aldehyde dehydrogenase (NAD+) activity"/>
    <property type="evidence" value="ECO:0007669"/>
    <property type="project" value="TreeGrafter"/>
</dbReference>
<dbReference type="Proteomes" id="UP000077552">
    <property type="component" value="Unassembled WGS sequence"/>
</dbReference>
<name>A0A1A9LD24_9FLAO</name>
<dbReference type="EMBL" id="LXIE01000023">
    <property type="protein sequence ID" value="OAD91083.1"/>
    <property type="molecule type" value="Genomic_DNA"/>
</dbReference>
<evidence type="ECO:0000313" key="2">
    <source>
        <dbReference type="EMBL" id="OAD91083.1"/>
    </source>
</evidence>
<dbReference type="InterPro" id="IPR016040">
    <property type="entry name" value="NAD(P)-bd_dom"/>
</dbReference>
<dbReference type="PANTHER" id="PTHR48079">
    <property type="entry name" value="PROTEIN YEEZ"/>
    <property type="match status" value="1"/>
</dbReference>
<dbReference type="InterPro" id="IPR051783">
    <property type="entry name" value="NAD(P)-dependent_oxidoreduct"/>
</dbReference>